<dbReference type="SMART" id="SM00639">
    <property type="entry name" value="PSA"/>
    <property type="match status" value="14"/>
</dbReference>
<reference evidence="2" key="1">
    <citation type="submission" date="2021-01" db="EMBL/GenBank/DDBJ databases">
        <authorList>
            <consortium name="Genoscope - CEA"/>
            <person name="William W."/>
        </authorList>
    </citation>
    <scope>NUCLEOTIDE SEQUENCE</scope>
</reference>
<name>A0A8S1PZE8_9CILI</name>
<feature type="transmembrane region" description="Helical" evidence="1">
    <location>
        <begin position="7"/>
        <end position="27"/>
    </location>
</feature>
<dbReference type="InterPro" id="IPR002895">
    <property type="entry name" value="Paramecium_SA"/>
</dbReference>
<accession>A0A8S1PZE8</accession>
<organism evidence="2 3">
    <name type="scientific">Paramecium sonneborni</name>
    <dbReference type="NCBI Taxonomy" id="65129"/>
    <lineage>
        <taxon>Eukaryota</taxon>
        <taxon>Sar</taxon>
        <taxon>Alveolata</taxon>
        <taxon>Ciliophora</taxon>
        <taxon>Intramacronucleata</taxon>
        <taxon>Oligohymenophorea</taxon>
        <taxon>Peniculida</taxon>
        <taxon>Parameciidae</taxon>
        <taxon>Paramecium</taxon>
    </lineage>
</organism>
<dbReference type="Proteomes" id="UP000692954">
    <property type="component" value="Unassembled WGS sequence"/>
</dbReference>
<comment type="caution">
    <text evidence="2">The sequence shown here is derived from an EMBL/GenBank/DDBJ whole genome shotgun (WGS) entry which is preliminary data.</text>
</comment>
<evidence type="ECO:0000256" key="1">
    <source>
        <dbReference type="SAM" id="Phobius"/>
    </source>
</evidence>
<dbReference type="Pfam" id="PF01508">
    <property type="entry name" value="Paramecium_SA"/>
    <property type="match status" value="7"/>
</dbReference>
<evidence type="ECO:0000313" key="2">
    <source>
        <dbReference type="EMBL" id="CAD8107903.1"/>
    </source>
</evidence>
<keyword evidence="1" id="KW-1133">Transmembrane helix</keyword>
<dbReference type="AlphaFoldDB" id="A0A8S1PZE8"/>
<protein>
    <submittedName>
        <fullName evidence="2">Uncharacterized protein</fullName>
    </submittedName>
</protein>
<keyword evidence="1" id="KW-0812">Transmembrane</keyword>
<proteinExistence type="predicted"/>
<dbReference type="EMBL" id="CAJJDN010000090">
    <property type="protein sequence ID" value="CAD8107903.1"/>
    <property type="molecule type" value="Genomic_DNA"/>
</dbReference>
<keyword evidence="3" id="KW-1185">Reference proteome</keyword>
<evidence type="ECO:0000313" key="3">
    <source>
        <dbReference type="Proteomes" id="UP000692954"/>
    </source>
</evidence>
<gene>
    <name evidence="2" type="ORF">PSON_ATCC_30995.1.T0900022</name>
</gene>
<keyword evidence="1" id="KW-0472">Membrane</keyword>
<sequence length="1240" mass="134522">MNMNMNVLMRIAIIIIIVYGTDVVVVVDQCTCDKLLSQMDCKSKKGCDWSSRGCQKQDSGDGSIEGYCGLISDGNSCAKTKGCAYVESKCQIFGGCTAYKGVNNVECQSISKFCNSDGDAFCIEPEKECTSKASNGGSGICVWDNSCREQKCNEADISLNTDDKCNNFIKGCITKGKGCTDKLGLCQSYSGDIDSCEGLKGSDGYCKGVEEKDKCKVKECLDADSTITTDEDCNKYQIGCITNGYGCTKSPLGSCTTQTGDDIICSKKIGQDGQCKGVVDGKTCSVVECKDAPNTYSTNLDCEKYKSGCITTGKGCTHLLGTCTSYKGTITTCQGYIGIEGKCKGISDVEESSCSNKDCKDADLTFDTDEQCNEYQLGCKTTGKGCISTLKDCSSYTGNQTICNGYIGIDGKCTGGTTNGSCYPKKCSDAPTTFITNQECSDYQTKCVAIPTGGCIQAGECKTLIIQNQCEGKSTCQWKPQCVSNETCSDLKTEILCKTVTLQDKNTCWWVNSTCVPRICNQAPETFDTDSKCETFLNGCLTNKKGCVDSTAKCTSYKGNKTACQSFTIKCTNSDDATDTSTCKDPVCSENNDATTNDACQSLHRNCLTNGKGCISISENCSSYPGTSIEICGKFKGNNQQNPCWWKLGNSCLDKVCTDADTSYISDDGCDKFLKGCVTTGAGCIGKSEECSAYKGLTQEGCLKLSKGCSRREKCTVEITCDKIDKPTSQESCDAILANRCIFVKDKCYSIGNCNTYPGSSVEDCKNLVDLNQEKCYWTIGGLCTNRACSQIQNPSDLTVCVSHISQCAKSKDGTKCIDVDTDNCTDIGIPNPANEEQCQKYHPKCHFGIIGGIEKCTIAKRCSQYGPSKDASCSTLIALGVCKQNLNDNDSCLDDTCNSFANDQTLCKSKSAYSVSAGLPIPCFYFSDNGTAKCEIKSCGSAISHLGSVSSFEDCNKYYDNCVYSKESDGKCVDGGCTAIMGSQDDCLQLKGKYSNGSKNEFRLCYKHNNAGISNCVDRICSQKQGNTDVICQEWLPTCKTDGQNCVDITTACTIMKGTNDSCKQLTGIVFGSKCQGNTSIQGDCVAKRCQDNGTAKTDEECNKFLSGCITTGNGCIERTTTCAKQWGNQSLCKLLTGNDKPCWSLSTTNKEPCIDRICSHNREAQTNDDKIQIAIVNDMQNHLKFKFFQIIYQLCKHKNKQSKELSFIFNVIKNLSYKVEYQKQQDFYLQKIFLYRLK</sequence>